<dbReference type="AlphaFoldDB" id="A0A096FKJ1"/>
<evidence type="ECO:0000313" key="11">
    <source>
        <dbReference type="Proteomes" id="UP000029553"/>
    </source>
</evidence>
<dbReference type="Pfam" id="PF07219">
    <property type="entry name" value="HemY_N"/>
    <property type="match status" value="1"/>
</dbReference>
<dbReference type="EMBL" id="AWOR01000045">
    <property type="protein sequence ID" value="KGH30253.1"/>
    <property type="molecule type" value="Genomic_DNA"/>
</dbReference>
<dbReference type="GO" id="GO:0042168">
    <property type="term" value="P:heme metabolic process"/>
    <property type="evidence" value="ECO:0007669"/>
    <property type="project" value="InterPro"/>
</dbReference>
<dbReference type="InterPro" id="IPR010817">
    <property type="entry name" value="HemY_N"/>
</dbReference>
<comment type="caution">
    <text evidence="9">The sequence shown here is derived from an EMBL/GenBank/DDBJ whole genome shotgun (WGS) entry which is preliminary data.</text>
</comment>
<evidence type="ECO:0000256" key="6">
    <source>
        <dbReference type="ARBA" id="ARBA00023136"/>
    </source>
</evidence>
<dbReference type="EMBL" id="JNVD01000030">
    <property type="protein sequence ID" value="KOC19181.1"/>
    <property type="molecule type" value="Genomic_DNA"/>
</dbReference>
<dbReference type="InterPro" id="IPR005254">
    <property type="entry name" value="Heme_biosyn_assoc_TPR_pro"/>
</dbReference>
<accession>A0A096FKJ1</accession>
<evidence type="ECO:0000313" key="12">
    <source>
        <dbReference type="Proteomes" id="UP000037442"/>
    </source>
</evidence>
<keyword evidence="6 7" id="KW-0472">Membrane</keyword>
<evidence type="ECO:0000256" key="1">
    <source>
        <dbReference type="ARBA" id="ARBA00004141"/>
    </source>
</evidence>
<evidence type="ECO:0000256" key="7">
    <source>
        <dbReference type="SAM" id="Phobius"/>
    </source>
</evidence>
<dbReference type="PATRIC" id="fig|285.49.peg.3801"/>
<feature type="domain" description="HemY N-terminal" evidence="8">
    <location>
        <begin position="31"/>
        <end position="115"/>
    </location>
</feature>
<keyword evidence="4 7" id="KW-0812">Transmembrane</keyword>
<reference evidence="9 11" key="1">
    <citation type="submission" date="2013-09" db="EMBL/GenBank/DDBJ databases">
        <title>High correlation between genotypes and phenotypes of environmental bacteria Comamonas testosteroni strains.</title>
        <authorList>
            <person name="Liu L."/>
            <person name="Zhu W."/>
            <person name="Xia X."/>
            <person name="Xu B."/>
            <person name="Luo M."/>
            <person name="Wang G."/>
        </authorList>
    </citation>
    <scope>NUCLEOTIDE SEQUENCE [LARGE SCALE GENOMIC DNA]</scope>
    <source>
        <strain evidence="9 11">JL40</strain>
    </source>
</reference>
<dbReference type="Proteomes" id="UP000037442">
    <property type="component" value="Unassembled WGS sequence"/>
</dbReference>
<dbReference type="GO" id="GO:0005886">
    <property type="term" value="C:plasma membrane"/>
    <property type="evidence" value="ECO:0007669"/>
    <property type="project" value="UniProtKB-SubCell"/>
</dbReference>
<dbReference type="NCBIfam" id="TIGR00540">
    <property type="entry name" value="TPR_hemY_coli"/>
    <property type="match status" value="1"/>
</dbReference>
<evidence type="ECO:0000256" key="4">
    <source>
        <dbReference type="ARBA" id="ARBA00022692"/>
    </source>
</evidence>
<evidence type="ECO:0000259" key="8">
    <source>
        <dbReference type="Pfam" id="PF07219"/>
    </source>
</evidence>
<evidence type="ECO:0000256" key="5">
    <source>
        <dbReference type="ARBA" id="ARBA00022989"/>
    </source>
</evidence>
<evidence type="ECO:0000313" key="9">
    <source>
        <dbReference type="EMBL" id="KGH30253.1"/>
    </source>
</evidence>
<sequence>MRAALWLMVLFAVAVAMALFAGNNQSSVTWFLSPYRVDMSLNLALVLLFLAFVLLYAALRALAVLLQMPHQARRWRMQQKERGMNQSLLEALSHLQAGRFLRARKSALAALSTEQSLREAKAGLPYGERLNATAHLIAADASHALQDAALRDKHWQQALDVLPIPGNTQDMEIREGAQMRAARWALDDRDAAESIRRLGELPLGAGRRTIALRIKLKAARLSGDTQAALDTARLLAKHRAFSPAASASVVRGLLLASIRDARDTSSLQQFWLSLDEDERAMPEVAIPATERLIELGGEAQQARAWLLPVWEHLLTQPGPRTETHLPKLVEVLQSSLGKLDGAWLARMEAAANANPREPRLQYLAGMACVQRELWGKAQQLLTRAAPLLQDPQLRTRAWQRLALMAEHRGDMEASAIAWKLAAQAMVVLPDNPAQDE</sequence>
<evidence type="ECO:0000256" key="2">
    <source>
        <dbReference type="ARBA" id="ARBA00004236"/>
    </source>
</evidence>
<keyword evidence="5 7" id="KW-1133">Transmembrane helix</keyword>
<dbReference type="Proteomes" id="UP000029553">
    <property type="component" value="Unassembled WGS sequence"/>
</dbReference>
<evidence type="ECO:0000256" key="3">
    <source>
        <dbReference type="ARBA" id="ARBA00022475"/>
    </source>
</evidence>
<name>A0A096FKJ1_COMTE</name>
<organism evidence="9 11">
    <name type="scientific">Comamonas testosteroni</name>
    <name type="common">Pseudomonas testosteroni</name>
    <dbReference type="NCBI Taxonomy" id="285"/>
    <lineage>
        <taxon>Bacteria</taxon>
        <taxon>Pseudomonadati</taxon>
        <taxon>Pseudomonadota</taxon>
        <taxon>Betaproteobacteria</taxon>
        <taxon>Burkholderiales</taxon>
        <taxon>Comamonadaceae</taxon>
        <taxon>Comamonas</taxon>
    </lineage>
</organism>
<reference evidence="12" key="2">
    <citation type="submission" date="2014-06" db="EMBL/GenBank/DDBJ databases">
        <title>Draft genome sequence of C. testosteroni WDL7.</title>
        <authorList>
            <person name="Wu Y."/>
            <person name="Seshan H."/>
            <person name="Arumugam K."/>
        </authorList>
    </citation>
    <scope>NUCLEOTIDE SEQUENCE [LARGE SCALE GENOMIC DNA]</scope>
    <source>
        <strain evidence="12">WDL7</strain>
    </source>
</reference>
<gene>
    <name evidence="10" type="ORF">GL58_18385</name>
    <name evidence="9" type="ORF">P353_11735</name>
</gene>
<comment type="subcellular location">
    <subcellularLocation>
        <location evidence="2">Cell membrane</location>
    </subcellularLocation>
    <subcellularLocation>
        <location evidence="1">Membrane</location>
        <topology evidence="1">Multi-pass membrane protein</topology>
    </subcellularLocation>
</comment>
<evidence type="ECO:0000313" key="10">
    <source>
        <dbReference type="EMBL" id="KOC19181.1"/>
    </source>
</evidence>
<keyword evidence="3" id="KW-1003">Cell membrane</keyword>
<reference evidence="10" key="3">
    <citation type="submission" date="2014-06" db="EMBL/GenBank/DDBJ databases">
        <title>Three species of the Botryosphaeriales overlap on five unrelated trees in China, with a novel species.</title>
        <authorList>
            <person name="Tian C."/>
            <person name="Fan X."/>
        </authorList>
    </citation>
    <scope>NUCLEOTIDE SEQUENCE</scope>
    <source>
        <strain evidence="10">WDL7</strain>
    </source>
</reference>
<feature type="transmembrane region" description="Helical" evidence="7">
    <location>
        <begin position="42"/>
        <end position="66"/>
    </location>
</feature>
<protein>
    <submittedName>
        <fullName evidence="9">Heme biosynthesis protein HemY</fullName>
    </submittedName>
</protein>
<proteinExistence type="predicted"/>
<dbReference type="RefSeq" id="WP_034369129.1">
    <property type="nucleotide sequence ID" value="NZ_AWOR01000045.1"/>
</dbReference>